<keyword evidence="1" id="KW-0472">Membrane</keyword>
<evidence type="ECO:0000313" key="2">
    <source>
        <dbReference type="EMBL" id="TCK93195.1"/>
    </source>
</evidence>
<evidence type="ECO:0000256" key="1">
    <source>
        <dbReference type="SAM" id="Phobius"/>
    </source>
</evidence>
<keyword evidence="1" id="KW-0812">Transmembrane</keyword>
<gene>
    <name evidence="2" type="ORF">EDC19_1384</name>
</gene>
<organism evidence="2 3">
    <name type="scientific">Natranaerovirga hydrolytica</name>
    <dbReference type="NCBI Taxonomy" id="680378"/>
    <lineage>
        <taxon>Bacteria</taxon>
        <taxon>Bacillati</taxon>
        <taxon>Bacillota</taxon>
        <taxon>Clostridia</taxon>
        <taxon>Lachnospirales</taxon>
        <taxon>Natranaerovirgaceae</taxon>
        <taxon>Natranaerovirga</taxon>
    </lineage>
</organism>
<name>A0A4R1ML22_9FIRM</name>
<accession>A0A4R1ML22</accession>
<proteinExistence type="predicted"/>
<reference evidence="2 3" key="1">
    <citation type="submission" date="2019-03" db="EMBL/GenBank/DDBJ databases">
        <title>Genomic Encyclopedia of Type Strains, Phase IV (KMG-IV): sequencing the most valuable type-strain genomes for metagenomic binning, comparative biology and taxonomic classification.</title>
        <authorList>
            <person name="Goeker M."/>
        </authorList>
    </citation>
    <scope>NUCLEOTIDE SEQUENCE [LARGE SCALE GENOMIC DNA]</scope>
    <source>
        <strain evidence="2 3">DSM 24176</strain>
    </source>
</reference>
<dbReference type="Proteomes" id="UP000294545">
    <property type="component" value="Unassembled WGS sequence"/>
</dbReference>
<keyword evidence="3" id="KW-1185">Reference proteome</keyword>
<protein>
    <submittedName>
        <fullName evidence="2">Uncharacterized protein</fullName>
    </submittedName>
</protein>
<dbReference type="EMBL" id="SMGQ01000012">
    <property type="protein sequence ID" value="TCK93195.1"/>
    <property type="molecule type" value="Genomic_DNA"/>
</dbReference>
<dbReference type="OrthoDB" id="2649413at2"/>
<feature type="transmembrane region" description="Helical" evidence="1">
    <location>
        <begin position="7"/>
        <end position="28"/>
    </location>
</feature>
<comment type="caution">
    <text evidence="2">The sequence shown here is derived from an EMBL/GenBank/DDBJ whole genome shotgun (WGS) entry which is preliminary data.</text>
</comment>
<dbReference type="AlphaFoldDB" id="A0A4R1ML22"/>
<evidence type="ECO:0000313" key="3">
    <source>
        <dbReference type="Proteomes" id="UP000294545"/>
    </source>
</evidence>
<dbReference type="RefSeq" id="WP_132282111.1">
    <property type="nucleotide sequence ID" value="NZ_SMGQ01000012.1"/>
</dbReference>
<sequence length="268" mass="30918">MKKSKSIVAYILIIVILIPTAVSAYAFLELPRKAEDIDKSTYNLIQDLSNETGTHVEDILRWYEQGFDWNQIIRMASRHESQGEDLFDLTTGLKDVEEKYSEEEILEARQRIDSVVFKLEEVISLSKEDKADYEDLMNSIHKEEALYWTLTLKDLLGSYNEALNEYLIAIQLELDLYVLLEDQDIYEQEKFNQQLLKNNPIITIDEIEKAVLEMLNNHSSKEEKDTTTTIDVGIQAPKVETIIPEVKNPAPVNPLEAIQEEINTILPQ</sequence>
<keyword evidence="1" id="KW-1133">Transmembrane helix</keyword>